<proteinExistence type="predicted"/>
<evidence type="ECO:0000313" key="1">
    <source>
        <dbReference type="EMBL" id="ENH59210.1"/>
    </source>
</evidence>
<name>N4TNE6_HELPX</name>
<sequence length="47" mass="5381">MAIWGIEINPQHQRVIAKTLRDIFIYNSFKGDTLAMNTPLTPNQLPL</sequence>
<reference evidence="1 2" key="1">
    <citation type="submission" date="2013-02" db="EMBL/GenBank/DDBJ databases">
        <title>Comparative Sequence Analysis of H. pylori Isolates.</title>
        <authorList>
            <person name="Blanchard T.G."/>
            <person name="Czinn S.J."/>
            <person name="McCracken C.M."/>
            <person name="Abolude K.A."/>
            <person name="Shefchek K.S."/>
            <person name="Maroo A.M."/>
            <person name="Santana-Cruz I.S."/>
            <person name="Tallon L.J."/>
            <person name="Ficke F.W.F."/>
        </authorList>
    </citation>
    <scope>NUCLEOTIDE SEQUENCE [LARGE SCALE GENOMIC DNA]</scope>
    <source>
        <strain evidence="1 2">Hp A-11</strain>
    </source>
</reference>
<evidence type="ECO:0000313" key="2">
    <source>
        <dbReference type="Proteomes" id="UP000012243"/>
    </source>
</evidence>
<dbReference type="AlphaFoldDB" id="N4TNE6"/>
<accession>N4TNE6</accession>
<gene>
    <name evidence="1" type="ORF">HPHPA11_0344</name>
</gene>
<dbReference type="Proteomes" id="UP000012243">
    <property type="component" value="Unassembled WGS sequence"/>
</dbReference>
<dbReference type="PATRIC" id="fig|992035.3.peg.335"/>
<dbReference type="EMBL" id="AOTW01000001">
    <property type="protein sequence ID" value="ENH59210.1"/>
    <property type="molecule type" value="Genomic_DNA"/>
</dbReference>
<organism evidence="1 2">
    <name type="scientific">Helicobacter pylori Hp A-11</name>
    <dbReference type="NCBI Taxonomy" id="992035"/>
    <lineage>
        <taxon>Bacteria</taxon>
        <taxon>Pseudomonadati</taxon>
        <taxon>Campylobacterota</taxon>
        <taxon>Epsilonproteobacteria</taxon>
        <taxon>Campylobacterales</taxon>
        <taxon>Helicobacteraceae</taxon>
        <taxon>Helicobacter</taxon>
    </lineage>
</organism>
<protein>
    <submittedName>
        <fullName evidence="1">Uncharacterized protein</fullName>
    </submittedName>
</protein>
<comment type="caution">
    <text evidence="1">The sequence shown here is derived from an EMBL/GenBank/DDBJ whole genome shotgun (WGS) entry which is preliminary data.</text>
</comment>